<dbReference type="Pfam" id="PF14413">
    <property type="entry name" value="Thg1C"/>
    <property type="match status" value="1"/>
</dbReference>
<dbReference type="Gene3D" id="3.30.70.3000">
    <property type="match status" value="1"/>
</dbReference>
<dbReference type="RefSeq" id="WP_211533930.1">
    <property type="nucleotide sequence ID" value="NZ_CP058560.1"/>
</dbReference>
<dbReference type="Proteomes" id="UP000681041">
    <property type="component" value="Chromosome"/>
</dbReference>
<dbReference type="GO" id="GO:0006400">
    <property type="term" value="P:tRNA modification"/>
    <property type="evidence" value="ECO:0007669"/>
    <property type="project" value="InterPro"/>
</dbReference>
<dbReference type="GO" id="GO:0008193">
    <property type="term" value="F:tRNA guanylyltransferase activity"/>
    <property type="evidence" value="ECO:0007669"/>
    <property type="project" value="UniProtKB-EC"/>
</dbReference>
<dbReference type="InterPro" id="IPR024956">
    <property type="entry name" value="tRNAHis_GuaTrfase_cat"/>
</dbReference>
<keyword evidence="10" id="KW-0342">GTP-binding</keyword>
<keyword evidence="14" id="KW-1185">Reference proteome</keyword>
<comment type="similarity">
    <text evidence="2">Belongs to the tRNA(His) guanylyltransferase family.</text>
</comment>
<feature type="domain" description="tRNAHis guanylyltransferase catalytic" evidence="11">
    <location>
        <begin position="1"/>
        <end position="132"/>
    </location>
</feature>
<evidence type="ECO:0000256" key="5">
    <source>
        <dbReference type="ARBA" id="ARBA00022694"/>
    </source>
</evidence>
<keyword evidence="8" id="KW-0547">Nucleotide-binding</keyword>
<evidence type="ECO:0000256" key="9">
    <source>
        <dbReference type="ARBA" id="ARBA00022842"/>
    </source>
</evidence>
<gene>
    <name evidence="13" type="ORF">HYG87_03955</name>
</gene>
<proteinExistence type="inferred from homology"/>
<dbReference type="GO" id="GO:0000287">
    <property type="term" value="F:magnesium ion binding"/>
    <property type="evidence" value="ECO:0007669"/>
    <property type="project" value="InterPro"/>
</dbReference>
<comment type="cofactor">
    <cofactor evidence="1">
        <name>Mg(2+)</name>
        <dbReference type="ChEBI" id="CHEBI:18420"/>
    </cofactor>
</comment>
<dbReference type="PANTHER" id="PTHR12729">
    <property type="entry name" value="TRNA(HIS) GUANYLYLTRANSFERASE-RELATED"/>
    <property type="match status" value="1"/>
</dbReference>
<evidence type="ECO:0000256" key="4">
    <source>
        <dbReference type="ARBA" id="ARBA00022679"/>
    </source>
</evidence>
<dbReference type="EC" id="2.7.7.79" evidence="3"/>
<evidence type="ECO:0000256" key="1">
    <source>
        <dbReference type="ARBA" id="ARBA00001946"/>
    </source>
</evidence>
<protein>
    <recommendedName>
        <fullName evidence="3">tRNA(His) guanylyltransferase</fullName>
        <ecNumber evidence="3">2.7.7.79</ecNumber>
    </recommendedName>
</protein>
<evidence type="ECO:0000256" key="6">
    <source>
        <dbReference type="ARBA" id="ARBA00022695"/>
    </source>
</evidence>
<dbReference type="EMBL" id="CP058560">
    <property type="protein sequence ID" value="QUH22984.1"/>
    <property type="molecule type" value="Genomic_DNA"/>
</dbReference>
<keyword evidence="7" id="KW-0479">Metal-binding</keyword>
<dbReference type="Pfam" id="PF04446">
    <property type="entry name" value="Thg1"/>
    <property type="match status" value="1"/>
</dbReference>
<evidence type="ECO:0000313" key="13">
    <source>
        <dbReference type="EMBL" id="QUH22984.1"/>
    </source>
</evidence>
<reference evidence="13" key="1">
    <citation type="submission" date="2020-07" db="EMBL/GenBank/DDBJ databases">
        <title>Methanobacterium. sp. MethCan genome.</title>
        <authorList>
            <person name="Postec A."/>
            <person name="Quemeneur M."/>
        </authorList>
    </citation>
    <scope>NUCLEOTIDE SEQUENCE</scope>
    <source>
        <strain evidence="13">MethCAN</strain>
    </source>
</reference>
<evidence type="ECO:0000256" key="8">
    <source>
        <dbReference type="ARBA" id="ARBA00022741"/>
    </source>
</evidence>
<dbReference type="OrthoDB" id="24661at2157"/>
<feature type="domain" description="Thg1 C-terminal" evidence="12">
    <location>
        <begin position="136"/>
        <end position="215"/>
    </location>
</feature>
<dbReference type="AlphaFoldDB" id="A0A8T8K3H8"/>
<dbReference type="KEGG" id="meme:HYG87_03955"/>
<keyword evidence="4" id="KW-0808">Transferase</keyword>
<evidence type="ECO:0000256" key="7">
    <source>
        <dbReference type="ARBA" id="ARBA00022723"/>
    </source>
</evidence>
<evidence type="ECO:0000256" key="10">
    <source>
        <dbReference type="ARBA" id="ARBA00023134"/>
    </source>
</evidence>
<dbReference type="InterPro" id="IPR025845">
    <property type="entry name" value="Thg1_C_dom"/>
</dbReference>
<evidence type="ECO:0000256" key="3">
    <source>
        <dbReference type="ARBA" id="ARBA00012511"/>
    </source>
</evidence>
<organism evidence="13 14">
    <name type="scientific">Methanobacterium alkalithermotolerans</name>
    <dbReference type="NCBI Taxonomy" id="2731220"/>
    <lineage>
        <taxon>Archaea</taxon>
        <taxon>Methanobacteriati</taxon>
        <taxon>Methanobacteriota</taxon>
        <taxon>Methanomada group</taxon>
        <taxon>Methanobacteria</taxon>
        <taxon>Methanobacteriales</taxon>
        <taxon>Methanobacteriaceae</taxon>
        <taxon>Methanobacterium</taxon>
    </lineage>
</organism>
<dbReference type="GO" id="GO:0005525">
    <property type="term" value="F:GTP binding"/>
    <property type="evidence" value="ECO:0007669"/>
    <property type="project" value="UniProtKB-KW"/>
</dbReference>
<name>A0A8T8K3H8_9EURY</name>
<evidence type="ECO:0000256" key="2">
    <source>
        <dbReference type="ARBA" id="ARBA00010113"/>
    </source>
</evidence>
<evidence type="ECO:0000259" key="12">
    <source>
        <dbReference type="Pfam" id="PF14413"/>
    </source>
</evidence>
<keyword evidence="5" id="KW-0819">tRNA processing</keyword>
<evidence type="ECO:0000313" key="14">
    <source>
        <dbReference type="Proteomes" id="UP000681041"/>
    </source>
</evidence>
<dbReference type="GeneID" id="64819890"/>
<dbReference type="InterPro" id="IPR038469">
    <property type="entry name" value="tRNAHis_GuaTrfase_Thg1_sf"/>
</dbReference>
<evidence type="ECO:0000259" key="11">
    <source>
        <dbReference type="Pfam" id="PF04446"/>
    </source>
</evidence>
<dbReference type="PANTHER" id="PTHR12729:SF6">
    <property type="entry name" value="TRNA(HIS) GUANYLYLTRANSFERASE-RELATED"/>
    <property type="match status" value="1"/>
</dbReference>
<dbReference type="InterPro" id="IPR007537">
    <property type="entry name" value="tRNAHis_GuaTrfase_Thg1"/>
</dbReference>
<sequence>MKECEIFSNLKVPCGSKLILRLDGRGFHRLSNEFGLEKPYDSLFVDAMVNTAIFIMREFSPSFIYTFSDEFNVLLDQVPFSGRVEKMDSVFASFTASSFLHNFNKNLLKSGEEKSKPRMLNRVSFDSRVISLSSEMVMEYFKSRQDESWRNCLNGYAYWTLRDEMDKNQAMKQLKGLKSAQIHDLLFERGINISKVPAWQRKGVGIYKGEIEIKGYNPLHKEEVLTTRKKIITDWDLPVFNQNFFQEM</sequence>
<keyword evidence="6 13" id="KW-0548">Nucleotidyltransferase</keyword>
<accession>A0A8T8K3H8</accession>
<keyword evidence="9" id="KW-0460">Magnesium</keyword>